<dbReference type="GO" id="GO:0044096">
    <property type="term" value="C:type IV pilus"/>
    <property type="evidence" value="ECO:0007669"/>
    <property type="project" value="TreeGrafter"/>
</dbReference>
<dbReference type="Pfam" id="PF00114">
    <property type="entry name" value="Pilin"/>
    <property type="match status" value="1"/>
</dbReference>
<keyword evidence="2" id="KW-0488">Methylation</keyword>
<evidence type="ECO:0000313" key="6">
    <source>
        <dbReference type="Proteomes" id="UP000321199"/>
    </source>
</evidence>
<organism evidence="5 6">
    <name type="scientific">Comamonas flocculans</name>
    <dbReference type="NCBI Taxonomy" id="2597701"/>
    <lineage>
        <taxon>Bacteria</taxon>
        <taxon>Pseudomonadati</taxon>
        <taxon>Pseudomonadota</taxon>
        <taxon>Betaproteobacteria</taxon>
        <taxon>Burkholderiales</taxon>
        <taxon>Comamonadaceae</taxon>
        <taxon>Comamonas</taxon>
    </lineage>
</organism>
<comment type="similarity">
    <text evidence="1 3">Belongs to the N-Me-Phe pilin family.</text>
</comment>
<accession>A0A5B8RY08</accession>
<keyword evidence="4" id="KW-0472">Membrane</keyword>
<feature type="transmembrane region" description="Helical" evidence="4">
    <location>
        <begin position="7"/>
        <end position="31"/>
    </location>
</feature>
<dbReference type="AlphaFoldDB" id="A0A5B8RY08"/>
<dbReference type="NCBIfam" id="TIGR02532">
    <property type="entry name" value="IV_pilin_GFxxxE"/>
    <property type="match status" value="1"/>
</dbReference>
<dbReference type="PANTHER" id="PTHR30093:SF34">
    <property type="entry name" value="PREPILIN PEPTIDASE-DEPENDENT PROTEIN D"/>
    <property type="match status" value="1"/>
</dbReference>
<evidence type="ECO:0000256" key="1">
    <source>
        <dbReference type="ARBA" id="ARBA00005233"/>
    </source>
</evidence>
<dbReference type="Proteomes" id="UP000321199">
    <property type="component" value="Chromosome"/>
</dbReference>
<evidence type="ECO:0000313" key="5">
    <source>
        <dbReference type="EMBL" id="QEA14420.1"/>
    </source>
</evidence>
<dbReference type="PROSITE" id="PS00409">
    <property type="entry name" value="PROKAR_NTER_METHYL"/>
    <property type="match status" value="1"/>
</dbReference>
<protein>
    <submittedName>
        <fullName evidence="5">Pilin</fullName>
    </submittedName>
</protein>
<dbReference type="OrthoDB" id="8607132at2"/>
<dbReference type="GO" id="GO:0043107">
    <property type="term" value="P:type IV pilus-dependent motility"/>
    <property type="evidence" value="ECO:0007669"/>
    <property type="project" value="TreeGrafter"/>
</dbReference>
<dbReference type="InterPro" id="IPR001082">
    <property type="entry name" value="Pilin"/>
</dbReference>
<evidence type="ECO:0000256" key="3">
    <source>
        <dbReference type="RuleBase" id="RU000389"/>
    </source>
</evidence>
<dbReference type="EMBL" id="CP042344">
    <property type="protein sequence ID" value="QEA14420.1"/>
    <property type="molecule type" value="Genomic_DNA"/>
</dbReference>
<keyword evidence="4" id="KW-1133">Transmembrane helix</keyword>
<dbReference type="KEGG" id="cof:FOZ74_01450"/>
<dbReference type="InterPro" id="IPR012902">
    <property type="entry name" value="N_methyl_site"/>
</dbReference>
<keyword evidence="3" id="KW-0281">Fimbrium</keyword>
<keyword evidence="6" id="KW-1185">Reference proteome</keyword>
<evidence type="ECO:0000256" key="2">
    <source>
        <dbReference type="ARBA" id="ARBA00022481"/>
    </source>
</evidence>
<gene>
    <name evidence="5" type="ORF">FOZ74_01450</name>
</gene>
<dbReference type="GO" id="GO:0007155">
    <property type="term" value="P:cell adhesion"/>
    <property type="evidence" value="ECO:0007669"/>
    <property type="project" value="InterPro"/>
</dbReference>
<dbReference type="InterPro" id="IPR045584">
    <property type="entry name" value="Pilin-like"/>
</dbReference>
<sequence>MKKVQQGFTLIELMIVVAIIGILAAVALPAYQDYTIRAQVAEGPSLTGGMKAAIADFYAAKGTWPADNAEALCGATGATCAGSAATDNKGNYISQIAVLNGAMNVTYGNKANAKIATKVLTIRPGVDAAGNISWICGTAAAPGGVTAAGADATTVDARYLPTSCKI</sequence>
<dbReference type="Pfam" id="PF07963">
    <property type="entry name" value="N_methyl"/>
    <property type="match status" value="1"/>
</dbReference>
<reference evidence="5 6" key="1">
    <citation type="submission" date="2019-07" db="EMBL/GenBank/DDBJ databases">
        <title>Complete genome sequence of Comamonas sp. NLF 7-7 isolated from livestock.</title>
        <authorList>
            <person name="Kim D.H."/>
            <person name="Kim J.G."/>
        </authorList>
    </citation>
    <scope>NUCLEOTIDE SEQUENCE [LARGE SCALE GENOMIC DNA]</scope>
    <source>
        <strain evidence="5 6">NLF 7-7</strain>
    </source>
</reference>
<dbReference type="SUPFAM" id="SSF54523">
    <property type="entry name" value="Pili subunits"/>
    <property type="match status" value="1"/>
</dbReference>
<dbReference type="PANTHER" id="PTHR30093">
    <property type="entry name" value="GENERAL SECRETION PATHWAY PROTEIN G"/>
    <property type="match status" value="1"/>
</dbReference>
<dbReference type="Gene3D" id="3.30.700.10">
    <property type="entry name" value="Glycoprotein, Type 4 Pilin"/>
    <property type="match status" value="1"/>
</dbReference>
<name>A0A5B8RY08_9BURK</name>
<keyword evidence="4" id="KW-0812">Transmembrane</keyword>
<evidence type="ECO:0000256" key="4">
    <source>
        <dbReference type="SAM" id="Phobius"/>
    </source>
</evidence>
<proteinExistence type="inferred from homology"/>